<dbReference type="PANTHER" id="PTHR12526:SF640">
    <property type="entry name" value="COLANIC ACID BIOSYNTHESIS GLYCOSYLTRANSFERASE WCAL-RELATED"/>
    <property type="match status" value="1"/>
</dbReference>
<proteinExistence type="inferred from homology"/>
<dbReference type="CDD" id="cd03801">
    <property type="entry name" value="GT4_PimA-like"/>
    <property type="match status" value="1"/>
</dbReference>
<dbReference type="AlphaFoldDB" id="A0A1W6NZW5"/>
<organism evidence="5 6">
    <name type="scientific">Ketogulonicigenium robustum</name>
    <dbReference type="NCBI Taxonomy" id="92947"/>
    <lineage>
        <taxon>Bacteria</taxon>
        <taxon>Pseudomonadati</taxon>
        <taxon>Pseudomonadota</taxon>
        <taxon>Alphaproteobacteria</taxon>
        <taxon>Rhodobacterales</taxon>
        <taxon>Roseobacteraceae</taxon>
        <taxon>Ketogulonicigenium</taxon>
    </lineage>
</organism>
<keyword evidence="2 5" id="KW-0328">Glycosyltransferase</keyword>
<name>A0A1W6NZW5_9RHOB</name>
<dbReference type="STRING" id="92947.BVG79_01442"/>
<dbReference type="SUPFAM" id="SSF53756">
    <property type="entry name" value="UDP-Glycosyltransferase/glycogen phosphorylase"/>
    <property type="match status" value="1"/>
</dbReference>
<evidence type="ECO:0000313" key="5">
    <source>
        <dbReference type="EMBL" id="ARO14788.1"/>
    </source>
</evidence>
<sequence length="351" mass="38397">MKKTVATLDVIAPNLKKRVSGVTSTIMRLVPLQARSIAIATTGPAIPADVPHVPLGDVVTMSRRGPHGRRVWHARRNNEMLAGLALKYLLGKKLALVFTSASQREHSGYTRWLIRQMDEVVAVSTRSAQYLQRPSTVIYHGIDTDTFAPTADKAALRRALGLPVDGRLIGCYGRVRAQKGVDVFVDAMIATLPAHPDAHGIVMGGTTAQHQDFLAAQQAKVAAAGLQGRIHFLPEVQPLDMPRWFQALDLYIAPQRWEGFGLTPLESMACGVPVIATRVGAFEELILPDVTGRLVTPGDIPEMTAEIAAILDDPAKLLRWSAACRPHVLDHFRIETEAEKLIAIYRRLLDA</sequence>
<reference evidence="5 6" key="1">
    <citation type="submission" date="2017-02" db="EMBL/GenBank/DDBJ databases">
        <title>Ketogulonicigenium robustum SPU B003 Genome sequencing and assembly.</title>
        <authorList>
            <person name="Li Y."/>
            <person name="Liu L."/>
            <person name="Wang C."/>
            <person name="Zhang M."/>
            <person name="Zhang T."/>
            <person name="Zhang Y."/>
        </authorList>
    </citation>
    <scope>NUCLEOTIDE SEQUENCE [LARGE SCALE GENOMIC DNA]</scope>
    <source>
        <strain evidence="5 6">SPU_B003</strain>
    </source>
</reference>
<dbReference type="RefSeq" id="WP_085786282.1">
    <property type="nucleotide sequence ID" value="NZ_CP019937.1"/>
</dbReference>
<accession>A0A1W6NZW5</accession>
<evidence type="ECO:0000256" key="2">
    <source>
        <dbReference type="ARBA" id="ARBA00022676"/>
    </source>
</evidence>
<evidence type="ECO:0000259" key="4">
    <source>
        <dbReference type="Pfam" id="PF00534"/>
    </source>
</evidence>
<dbReference type="EMBL" id="CP019937">
    <property type="protein sequence ID" value="ARO14788.1"/>
    <property type="molecule type" value="Genomic_DNA"/>
</dbReference>
<dbReference type="GO" id="GO:0102710">
    <property type="term" value="F:D-inositol-3-phosphate glycosyltransferase activity"/>
    <property type="evidence" value="ECO:0007669"/>
    <property type="project" value="UniProtKB-EC"/>
</dbReference>
<gene>
    <name evidence="5" type="primary">mshA</name>
    <name evidence="5" type="ORF">BVG79_01442</name>
</gene>
<dbReference type="Pfam" id="PF00534">
    <property type="entry name" value="Glycos_transf_1"/>
    <property type="match status" value="1"/>
</dbReference>
<comment type="similarity">
    <text evidence="1">Belongs to the glycosyltransferase group 1 family. Glycosyltransferase 4 subfamily.</text>
</comment>
<keyword evidence="3 5" id="KW-0808">Transferase</keyword>
<dbReference type="PANTHER" id="PTHR12526">
    <property type="entry name" value="GLYCOSYLTRANSFERASE"/>
    <property type="match status" value="1"/>
</dbReference>
<dbReference type="EC" id="2.4.1.250" evidence="5"/>
<evidence type="ECO:0000313" key="6">
    <source>
        <dbReference type="Proteomes" id="UP000242447"/>
    </source>
</evidence>
<dbReference type="KEGG" id="kro:BVG79_01442"/>
<evidence type="ECO:0000256" key="3">
    <source>
        <dbReference type="ARBA" id="ARBA00022679"/>
    </source>
</evidence>
<dbReference type="InterPro" id="IPR001296">
    <property type="entry name" value="Glyco_trans_1"/>
</dbReference>
<dbReference type="Gene3D" id="3.40.50.2000">
    <property type="entry name" value="Glycogen Phosphorylase B"/>
    <property type="match status" value="2"/>
</dbReference>
<dbReference type="OrthoDB" id="5490290at2"/>
<dbReference type="Proteomes" id="UP000242447">
    <property type="component" value="Chromosome"/>
</dbReference>
<protein>
    <submittedName>
        <fullName evidence="5">D-inositol-3-phosphate glycosyltransferase</fullName>
        <ecNumber evidence="5">2.4.1.250</ecNumber>
    </submittedName>
</protein>
<keyword evidence="6" id="KW-1185">Reference proteome</keyword>
<evidence type="ECO:0000256" key="1">
    <source>
        <dbReference type="ARBA" id="ARBA00009481"/>
    </source>
</evidence>
<feature type="domain" description="Glycosyl transferase family 1" evidence="4">
    <location>
        <begin position="153"/>
        <end position="322"/>
    </location>
</feature>